<evidence type="ECO:0000256" key="1">
    <source>
        <dbReference type="SAM" id="MobiDB-lite"/>
    </source>
</evidence>
<dbReference type="Proteomes" id="UP000250235">
    <property type="component" value="Unassembled WGS sequence"/>
</dbReference>
<reference evidence="2 3" key="1">
    <citation type="journal article" date="2015" name="Proc. Natl. Acad. Sci. U.S.A.">
        <title>The resurrection genome of Boea hygrometrica: A blueprint for survival of dehydration.</title>
        <authorList>
            <person name="Xiao L."/>
            <person name="Yang G."/>
            <person name="Zhang L."/>
            <person name="Yang X."/>
            <person name="Zhao S."/>
            <person name="Ji Z."/>
            <person name="Zhou Q."/>
            <person name="Hu M."/>
            <person name="Wang Y."/>
            <person name="Chen M."/>
            <person name="Xu Y."/>
            <person name="Jin H."/>
            <person name="Xiao X."/>
            <person name="Hu G."/>
            <person name="Bao F."/>
            <person name="Hu Y."/>
            <person name="Wan P."/>
            <person name="Li L."/>
            <person name="Deng X."/>
            <person name="Kuang T."/>
            <person name="Xiang C."/>
            <person name="Zhu J.K."/>
            <person name="Oliver M.J."/>
            <person name="He Y."/>
        </authorList>
    </citation>
    <scope>NUCLEOTIDE SEQUENCE [LARGE SCALE GENOMIC DNA]</scope>
    <source>
        <strain evidence="3">cv. XS01</strain>
    </source>
</reference>
<proteinExistence type="predicted"/>
<keyword evidence="3" id="KW-1185">Reference proteome</keyword>
<protein>
    <submittedName>
        <fullName evidence="2">Uncharacterized protein</fullName>
    </submittedName>
</protein>
<evidence type="ECO:0000313" key="3">
    <source>
        <dbReference type="Proteomes" id="UP000250235"/>
    </source>
</evidence>
<sequence>MVITEDMFSATFKLLIEGMKSLGGILKETIAEMRRRFSATDMPFKTSSKKREMLFEYRFLHDIVAKSLCAKAGSFDTVTCQKFEFMVAISAGLSVNWGRILFQRLLSMVQNPKKQSQGYTVSVSMVMETLVKADLGASIKLHSQKVLTSKSVQSYIKKNQDIAPEGETSKRTEDTASNTDVSMPHQEEPTVPETLTKEKGVKTSKKRTKMDGGQKNRQRKPSLQHKLLKDNQLMIGD</sequence>
<name>A0A2Z7C2Y4_9LAMI</name>
<dbReference type="AlphaFoldDB" id="A0A2Z7C2Y4"/>
<organism evidence="2 3">
    <name type="scientific">Dorcoceras hygrometricum</name>
    <dbReference type="NCBI Taxonomy" id="472368"/>
    <lineage>
        <taxon>Eukaryota</taxon>
        <taxon>Viridiplantae</taxon>
        <taxon>Streptophyta</taxon>
        <taxon>Embryophyta</taxon>
        <taxon>Tracheophyta</taxon>
        <taxon>Spermatophyta</taxon>
        <taxon>Magnoliopsida</taxon>
        <taxon>eudicotyledons</taxon>
        <taxon>Gunneridae</taxon>
        <taxon>Pentapetalae</taxon>
        <taxon>asterids</taxon>
        <taxon>lamiids</taxon>
        <taxon>Lamiales</taxon>
        <taxon>Gesneriaceae</taxon>
        <taxon>Didymocarpoideae</taxon>
        <taxon>Trichosporeae</taxon>
        <taxon>Loxocarpinae</taxon>
        <taxon>Dorcoceras</taxon>
    </lineage>
</organism>
<dbReference type="EMBL" id="KV001775">
    <property type="protein sequence ID" value="KZV38635.1"/>
    <property type="molecule type" value="Genomic_DNA"/>
</dbReference>
<evidence type="ECO:0000313" key="2">
    <source>
        <dbReference type="EMBL" id="KZV38635.1"/>
    </source>
</evidence>
<gene>
    <name evidence="2" type="ORF">F511_36691</name>
</gene>
<feature type="region of interest" description="Disordered" evidence="1">
    <location>
        <begin position="158"/>
        <end position="237"/>
    </location>
</feature>
<accession>A0A2Z7C2Y4</accession>